<organism evidence="1 2">
    <name type="scientific">Corynascus novoguineensis</name>
    <dbReference type="NCBI Taxonomy" id="1126955"/>
    <lineage>
        <taxon>Eukaryota</taxon>
        <taxon>Fungi</taxon>
        <taxon>Dikarya</taxon>
        <taxon>Ascomycota</taxon>
        <taxon>Pezizomycotina</taxon>
        <taxon>Sordariomycetes</taxon>
        <taxon>Sordariomycetidae</taxon>
        <taxon>Sordariales</taxon>
        <taxon>Chaetomiaceae</taxon>
        <taxon>Corynascus</taxon>
    </lineage>
</organism>
<proteinExistence type="predicted"/>
<comment type="caution">
    <text evidence="1">The sequence shown here is derived from an EMBL/GenBank/DDBJ whole genome shotgun (WGS) entry which is preliminary data.</text>
</comment>
<sequence length="94" mass="10132">MDIALLARPIPNLKQEEGTELEQTLAVEEPKTVAHIVPAQELERTQGSTVLDDTPIPVASYDGRAPAVHPVGFYQRPRGAAAEARRGVEVTYAG</sequence>
<keyword evidence="2" id="KW-1185">Reference proteome</keyword>
<evidence type="ECO:0000313" key="2">
    <source>
        <dbReference type="Proteomes" id="UP001303647"/>
    </source>
</evidence>
<reference evidence="1" key="1">
    <citation type="journal article" date="2023" name="Mol. Phylogenet. Evol.">
        <title>Genome-scale phylogeny and comparative genomics of the fungal order Sordariales.</title>
        <authorList>
            <person name="Hensen N."/>
            <person name="Bonometti L."/>
            <person name="Westerberg I."/>
            <person name="Brannstrom I.O."/>
            <person name="Guillou S."/>
            <person name="Cros-Aarteil S."/>
            <person name="Calhoun S."/>
            <person name="Haridas S."/>
            <person name="Kuo A."/>
            <person name="Mondo S."/>
            <person name="Pangilinan J."/>
            <person name="Riley R."/>
            <person name="LaButti K."/>
            <person name="Andreopoulos B."/>
            <person name="Lipzen A."/>
            <person name="Chen C."/>
            <person name="Yan M."/>
            <person name="Daum C."/>
            <person name="Ng V."/>
            <person name="Clum A."/>
            <person name="Steindorff A."/>
            <person name="Ohm R.A."/>
            <person name="Martin F."/>
            <person name="Silar P."/>
            <person name="Natvig D.O."/>
            <person name="Lalanne C."/>
            <person name="Gautier V."/>
            <person name="Ament-Velasquez S.L."/>
            <person name="Kruys A."/>
            <person name="Hutchinson M.I."/>
            <person name="Powell A.J."/>
            <person name="Barry K."/>
            <person name="Miller A.N."/>
            <person name="Grigoriev I.V."/>
            <person name="Debuchy R."/>
            <person name="Gladieux P."/>
            <person name="Hiltunen Thoren M."/>
            <person name="Johannesson H."/>
        </authorList>
    </citation>
    <scope>NUCLEOTIDE SEQUENCE</scope>
    <source>
        <strain evidence="1">CBS 359.72</strain>
    </source>
</reference>
<reference evidence="1" key="2">
    <citation type="submission" date="2023-05" db="EMBL/GenBank/DDBJ databases">
        <authorList>
            <consortium name="Lawrence Berkeley National Laboratory"/>
            <person name="Steindorff A."/>
            <person name="Hensen N."/>
            <person name="Bonometti L."/>
            <person name="Westerberg I."/>
            <person name="Brannstrom I.O."/>
            <person name="Guillou S."/>
            <person name="Cros-Aarteil S."/>
            <person name="Calhoun S."/>
            <person name="Haridas S."/>
            <person name="Kuo A."/>
            <person name="Mondo S."/>
            <person name="Pangilinan J."/>
            <person name="Riley R."/>
            <person name="Labutti K."/>
            <person name="Andreopoulos B."/>
            <person name="Lipzen A."/>
            <person name="Chen C."/>
            <person name="Yanf M."/>
            <person name="Daum C."/>
            <person name="Ng V."/>
            <person name="Clum A."/>
            <person name="Ohm R."/>
            <person name="Martin F."/>
            <person name="Silar P."/>
            <person name="Natvig D."/>
            <person name="Lalanne C."/>
            <person name="Gautier V."/>
            <person name="Ament-Velasquez S.L."/>
            <person name="Kruys A."/>
            <person name="Hutchinson M.I."/>
            <person name="Powell A.J."/>
            <person name="Barry K."/>
            <person name="Miller A.N."/>
            <person name="Grigoriev I.V."/>
            <person name="Debuchy R."/>
            <person name="Gladieux P."/>
            <person name="Thoren M.H."/>
            <person name="Johannesson H."/>
        </authorList>
    </citation>
    <scope>NUCLEOTIDE SEQUENCE</scope>
    <source>
        <strain evidence="1">CBS 359.72</strain>
    </source>
</reference>
<protein>
    <submittedName>
        <fullName evidence="1">Uncharacterized protein</fullName>
    </submittedName>
</protein>
<evidence type="ECO:0000313" key="1">
    <source>
        <dbReference type="EMBL" id="KAK4250779.1"/>
    </source>
</evidence>
<dbReference type="Proteomes" id="UP001303647">
    <property type="component" value="Unassembled WGS sequence"/>
</dbReference>
<accession>A0AAN7CYW5</accession>
<gene>
    <name evidence="1" type="ORF">C7999DRAFT_28608</name>
</gene>
<name>A0AAN7CYW5_9PEZI</name>
<dbReference type="EMBL" id="MU857610">
    <property type="protein sequence ID" value="KAK4250779.1"/>
    <property type="molecule type" value="Genomic_DNA"/>
</dbReference>
<dbReference type="AlphaFoldDB" id="A0AAN7CYW5"/>